<evidence type="ECO:0000313" key="1">
    <source>
        <dbReference type="EMBL" id="KAL0114633.1"/>
    </source>
</evidence>
<dbReference type="Proteomes" id="UP001430953">
    <property type="component" value="Unassembled WGS sequence"/>
</dbReference>
<evidence type="ECO:0000313" key="2">
    <source>
        <dbReference type="Proteomes" id="UP001430953"/>
    </source>
</evidence>
<comment type="caution">
    <text evidence="1">The sequence shown here is derived from an EMBL/GenBank/DDBJ whole genome shotgun (WGS) entry which is preliminary data.</text>
</comment>
<gene>
    <name evidence="1" type="ORF">PUN28_011735</name>
</gene>
<protein>
    <submittedName>
        <fullName evidence="1">Uncharacterized protein</fullName>
    </submittedName>
</protein>
<name>A0AAW2FGP2_9HYME</name>
<dbReference type="AlphaFoldDB" id="A0AAW2FGP2"/>
<keyword evidence="2" id="KW-1185">Reference proteome</keyword>
<proteinExistence type="predicted"/>
<accession>A0AAW2FGP2</accession>
<sequence>MSRLVLAADKAKLRTDILLITNNLHHDKSICNFYFSLAFPLICASMTDRRRASFTLSSWLPRDPRRIIPVSAFTRTAKKRTRSPAAFLRVGSAAQVAYVPRCRASERVRDRMNRTFAKMEKQSLWERAVAAAGSLARPMPKRDASARGMCKVPLSIQFRDSFIPRREKKKSCALREN</sequence>
<dbReference type="EMBL" id="JADYXP020000011">
    <property type="protein sequence ID" value="KAL0114633.1"/>
    <property type="molecule type" value="Genomic_DNA"/>
</dbReference>
<reference evidence="1 2" key="1">
    <citation type="submission" date="2023-03" db="EMBL/GenBank/DDBJ databases">
        <title>High recombination rates correlate with genetic variation in Cardiocondyla obscurior ants.</title>
        <authorList>
            <person name="Errbii M."/>
        </authorList>
    </citation>
    <scope>NUCLEOTIDE SEQUENCE [LARGE SCALE GENOMIC DNA]</scope>
    <source>
        <strain evidence="1">Alpha-2009</strain>
        <tissue evidence="1">Whole body</tissue>
    </source>
</reference>
<organism evidence="1 2">
    <name type="scientific">Cardiocondyla obscurior</name>
    <dbReference type="NCBI Taxonomy" id="286306"/>
    <lineage>
        <taxon>Eukaryota</taxon>
        <taxon>Metazoa</taxon>
        <taxon>Ecdysozoa</taxon>
        <taxon>Arthropoda</taxon>
        <taxon>Hexapoda</taxon>
        <taxon>Insecta</taxon>
        <taxon>Pterygota</taxon>
        <taxon>Neoptera</taxon>
        <taxon>Endopterygota</taxon>
        <taxon>Hymenoptera</taxon>
        <taxon>Apocrita</taxon>
        <taxon>Aculeata</taxon>
        <taxon>Formicoidea</taxon>
        <taxon>Formicidae</taxon>
        <taxon>Myrmicinae</taxon>
        <taxon>Cardiocondyla</taxon>
    </lineage>
</organism>